<dbReference type="PRINTS" id="PR00943">
    <property type="entry name" value="CUATPASE"/>
</dbReference>
<keyword evidence="4 15" id="KW-0812">Transmembrane</keyword>
<dbReference type="GO" id="GO:0005886">
    <property type="term" value="C:plasma membrane"/>
    <property type="evidence" value="ECO:0007669"/>
    <property type="project" value="UniProtKB-SubCell"/>
</dbReference>
<dbReference type="Gene3D" id="2.70.150.10">
    <property type="entry name" value="Calcium-transporting ATPase, cytoplasmic transduction domain A"/>
    <property type="match status" value="1"/>
</dbReference>
<keyword evidence="18" id="KW-1185">Reference proteome</keyword>
<dbReference type="PANTHER" id="PTHR43520:SF8">
    <property type="entry name" value="P-TYPE CU(+) TRANSPORTER"/>
    <property type="match status" value="1"/>
</dbReference>
<feature type="domain" description="HMA" evidence="16">
    <location>
        <begin position="13"/>
        <end position="79"/>
    </location>
</feature>
<comment type="subcellular location">
    <subcellularLocation>
        <location evidence="15">Cell membrane</location>
    </subcellularLocation>
    <subcellularLocation>
        <location evidence="1">Endomembrane system</location>
        <topology evidence="1">Multi-pass membrane protein</topology>
    </subcellularLocation>
</comment>
<evidence type="ECO:0000313" key="18">
    <source>
        <dbReference type="Proteomes" id="UP000243924"/>
    </source>
</evidence>
<keyword evidence="8" id="KW-0186">Copper</keyword>
<dbReference type="Proteomes" id="UP000243924">
    <property type="component" value="Chromosome I"/>
</dbReference>
<feature type="transmembrane region" description="Helical" evidence="15">
    <location>
        <begin position="181"/>
        <end position="200"/>
    </location>
</feature>
<dbReference type="EMBL" id="LT629787">
    <property type="protein sequence ID" value="SDT87937.1"/>
    <property type="molecule type" value="Genomic_DNA"/>
</dbReference>
<dbReference type="GO" id="GO:0005507">
    <property type="term" value="F:copper ion binding"/>
    <property type="evidence" value="ECO:0007669"/>
    <property type="project" value="InterPro"/>
</dbReference>
<keyword evidence="8" id="KW-0187">Copper transport</keyword>
<dbReference type="OrthoDB" id="9814270at2"/>
<feature type="transmembrane region" description="Helical" evidence="15">
    <location>
        <begin position="806"/>
        <end position="826"/>
    </location>
</feature>
<keyword evidence="9 15" id="KW-0067">ATP-binding</keyword>
<keyword evidence="11" id="KW-1278">Translocase</keyword>
<keyword evidence="7 15" id="KW-0547">Nucleotide-binding</keyword>
<dbReference type="InterPro" id="IPR036412">
    <property type="entry name" value="HAD-like_sf"/>
</dbReference>
<feature type="transmembrane region" description="Helical" evidence="15">
    <location>
        <begin position="423"/>
        <end position="442"/>
    </location>
</feature>
<keyword evidence="6" id="KW-0677">Repeat</keyword>
<dbReference type="SFLD" id="SFLDS00003">
    <property type="entry name" value="Haloacid_Dehalogenase"/>
    <property type="match status" value="1"/>
</dbReference>
<sequence>MDNPKQQGSSAQRDIELIVPGMGSDHCAGIISKTIGRLDGIDSVQTNIARHRVSVRSLSSGPDTQALKQAVEGAGYDVTSARELGARTVKVTVPGMGSDHCAGIIKNTLARHSGVRSTSANIANHSVTVVLGKDGPNDKALKKLIEGAGYDVAAIAEEGASDQDDGAASEETYLKSAWRRLWIAAVPTTLIMLLMVPHMFWQPIPGYLAIVALLAFPAVFLYGGAATHKAAWRSLKNGTFNMDVLISMGSLPPFLIGLVGFVYPMTSFIEMAATIMTFHLVGRFLEAKAKGKASEAIRRLLTLGAKTAHVERDGEEVEIPVKALVAGDIMLVRPGDKVPTDGEVVEGESHLDESIATGESVPVYKSVGDKVIGATINKEGRLRVKATRVGGDTFLAQVVKLIDEAQGSRVPIQEFADRMTGRFVPLVLIIALGSLVTWLLAADSLRPVLEWGAGFLPWVDPAAATPVLAILAAVAVLVIACPCALGLATPTALMVGSGIGAERGILIRSGEAIQTFKDIKVMVLDKTGTITRGEPKLTDVVTAAGIEETDLLQLAATVEHASEHPIARAIVEGARERDIKPAEVTDFRSTGARGVSGKVDGKTVLIGNRRLLEEEGVSGLEALDEVLHDLESQGRTAVIVARDSQACGIVAVADTLKEESVAAIRAMHDEGLHVVMITGDNERAANAVAWEVGIDEVRAGVLPEGKVDAIRELQKKYGNHVAMVGDGINDAPALKQANVGIAIGAGADVAIEAADVTLVRGELSGVVDAMVLSRANFRKIVQNLLWASGYNIAVIPVAAVGLLHPMIGVVAMTASSLSVIGNSMLLRRRYDRER</sequence>
<dbReference type="Pfam" id="PF00702">
    <property type="entry name" value="Hydrolase"/>
    <property type="match status" value="1"/>
</dbReference>
<evidence type="ECO:0000256" key="14">
    <source>
        <dbReference type="ARBA" id="ARBA00023136"/>
    </source>
</evidence>
<keyword evidence="13" id="KW-0406">Ion transport</keyword>
<evidence type="ECO:0000256" key="1">
    <source>
        <dbReference type="ARBA" id="ARBA00004127"/>
    </source>
</evidence>
<dbReference type="FunFam" id="2.70.150.10:FF:000002">
    <property type="entry name" value="Copper-transporting ATPase 1, putative"/>
    <property type="match status" value="1"/>
</dbReference>
<reference evidence="18" key="1">
    <citation type="submission" date="2016-10" db="EMBL/GenBank/DDBJ databases">
        <authorList>
            <person name="Varghese N."/>
            <person name="Submissions S."/>
        </authorList>
    </citation>
    <scope>NUCLEOTIDE SEQUENCE [LARGE SCALE GENOMIC DNA]</scope>
    <source>
        <strain evidence="18">CECT 8338</strain>
    </source>
</reference>
<keyword evidence="15" id="KW-1003">Cell membrane</keyword>
<dbReference type="InterPro" id="IPR023299">
    <property type="entry name" value="ATPase_P-typ_cyto_dom_N"/>
</dbReference>
<dbReference type="PANTHER" id="PTHR43520">
    <property type="entry name" value="ATP7, ISOFORM B"/>
    <property type="match status" value="1"/>
</dbReference>
<dbReference type="NCBIfam" id="TIGR01525">
    <property type="entry name" value="ATPase-IB_hvy"/>
    <property type="match status" value="1"/>
</dbReference>
<dbReference type="CDD" id="cd00371">
    <property type="entry name" value="HMA"/>
    <property type="match status" value="2"/>
</dbReference>
<evidence type="ECO:0000256" key="9">
    <source>
        <dbReference type="ARBA" id="ARBA00022840"/>
    </source>
</evidence>
<keyword evidence="14 15" id="KW-0472">Membrane</keyword>
<evidence type="ECO:0000256" key="5">
    <source>
        <dbReference type="ARBA" id="ARBA00022723"/>
    </source>
</evidence>
<keyword evidence="3" id="KW-0813">Transport</keyword>
<evidence type="ECO:0000256" key="13">
    <source>
        <dbReference type="ARBA" id="ARBA00023065"/>
    </source>
</evidence>
<dbReference type="Gene3D" id="3.40.1110.10">
    <property type="entry name" value="Calcium-transporting ATPase, cytoplasmic domain N"/>
    <property type="match status" value="1"/>
</dbReference>
<dbReference type="InterPro" id="IPR023298">
    <property type="entry name" value="ATPase_P-typ_TM_dom_sf"/>
</dbReference>
<feature type="transmembrane region" description="Helical" evidence="15">
    <location>
        <begin position="244"/>
        <end position="262"/>
    </location>
</feature>
<keyword evidence="10" id="KW-0460">Magnesium</keyword>
<protein>
    <submittedName>
        <fullName evidence="17">Cu+-exporting ATPase</fullName>
    </submittedName>
</protein>
<evidence type="ECO:0000256" key="4">
    <source>
        <dbReference type="ARBA" id="ARBA00022692"/>
    </source>
</evidence>
<dbReference type="InterPro" id="IPR036163">
    <property type="entry name" value="HMA_dom_sf"/>
</dbReference>
<feature type="domain" description="HMA" evidence="16">
    <location>
        <begin position="87"/>
        <end position="153"/>
    </location>
</feature>
<evidence type="ECO:0000259" key="16">
    <source>
        <dbReference type="PROSITE" id="PS50846"/>
    </source>
</evidence>
<dbReference type="GO" id="GO:0005524">
    <property type="term" value="F:ATP binding"/>
    <property type="evidence" value="ECO:0007669"/>
    <property type="project" value="UniProtKB-UniRule"/>
</dbReference>
<dbReference type="SFLD" id="SFLDF00027">
    <property type="entry name" value="p-type_atpase"/>
    <property type="match status" value="1"/>
</dbReference>
<accession>A0A1H2DYM0</accession>
<dbReference type="Gene3D" id="3.30.70.100">
    <property type="match status" value="2"/>
</dbReference>
<dbReference type="PROSITE" id="PS00154">
    <property type="entry name" value="ATPASE_E1_E2"/>
    <property type="match status" value="1"/>
</dbReference>
<dbReference type="GO" id="GO:0055070">
    <property type="term" value="P:copper ion homeostasis"/>
    <property type="evidence" value="ECO:0007669"/>
    <property type="project" value="TreeGrafter"/>
</dbReference>
<evidence type="ECO:0000256" key="7">
    <source>
        <dbReference type="ARBA" id="ARBA00022741"/>
    </source>
</evidence>
<evidence type="ECO:0000256" key="3">
    <source>
        <dbReference type="ARBA" id="ARBA00022448"/>
    </source>
</evidence>
<dbReference type="RefSeq" id="WP_092383120.1">
    <property type="nucleotide sequence ID" value="NZ_LT629787.1"/>
</dbReference>
<keyword evidence="12 15" id="KW-1133">Transmembrane helix</keyword>
<dbReference type="SUPFAM" id="SSF56784">
    <property type="entry name" value="HAD-like"/>
    <property type="match status" value="1"/>
</dbReference>
<dbReference type="InterPro" id="IPR006122">
    <property type="entry name" value="HMA_Cu_ion-bd"/>
</dbReference>
<comment type="similarity">
    <text evidence="2 15">Belongs to the cation transport ATPase (P-type) (TC 3.A.3) family. Type IB subfamily.</text>
</comment>
<dbReference type="GO" id="GO:0012505">
    <property type="term" value="C:endomembrane system"/>
    <property type="evidence" value="ECO:0007669"/>
    <property type="project" value="UniProtKB-SubCell"/>
</dbReference>
<evidence type="ECO:0000256" key="12">
    <source>
        <dbReference type="ARBA" id="ARBA00022989"/>
    </source>
</evidence>
<feature type="transmembrane region" description="Helical" evidence="15">
    <location>
        <begin position="780"/>
        <end position="800"/>
    </location>
</feature>
<name>A0A1H2DYM0_9GAMM</name>
<evidence type="ECO:0000313" key="17">
    <source>
        <dbReference type="EMBL" id="SDT87937.1"/>
    </source>
</evidence>
<dbReference type="SUPFAM" id="SSF81665">
    <property type="entry name" value="Calcium ATPase, transmembrane domain M"/>
    <property type="match status" value="1"/>
</dbReference>
<feature type="transmembrane region" description="Helical" evidence="15">
    <location>
        <begin position="206"/>
        <end position="223"/>
    </location>
</feature>
<evidence type="ECO:0000256" key="6">
    <source>
        <dbReference type="ARBA" id="ARBA00022737"/>
    </source>
</evidence>
<dbReference type="InterPro" id="IPR008250">
    <property type="entry name" value="ATPase_P-typ_transduc_dom_A_sf"/>
</dbReference>
<dbReference type="STRING" id="1434072.SAMN05216210_0110"/>
<feature type="transmembrane region" description="Helical" evidence="15">
    <location>
        <begin position="462"/>
        <end position="487"/>
    </location>
</feature>
<keyword evidence="5 15" id="KW-0479">Metal-binding</keyword>
<dbReference type="Gene3D" id="3.40.50.1000">
    <property type="entry name" value="HAD superfamily/HAD-like"/>
    <property type="match status" value="1"/>
</dbReference>
<proteinExistence type="inferred from homology"/>
<dbReference type="SFLD" id="SFLDG00002">
    <property type="entry name" value="C1.7:_P-type_atpase_like"/>
    <property type="match status" value="1"/>
</dbReference>
<dbReference type="InterPro" id="IPR006121">
    <property type="entry name" value="HMA_dom"/>
</dbReference>
<evidence type="ECO:0000256" key="2">
    <source>
        <dbReference type="ARBA" id="ARBA00006024"/>
    </source>
</evidence>
<dbReference type="InterPro" id="IPR018303">
    <property type="entry name" value="ATPase_P-typ_P_site"/>
</dbReference>
<dbReference type="Pfam" id="PF00122">
    <property type="entry name" value="E1-E2_ATPase"/>
    <property type="match status" value="1"/>
</dbReference>
<dbReference type="AlphaFoldDB" id="A0A1H2DYM0"/>
<evidence type="ECO:0000256" key="8">
    <source>
        <dbReference type="ARBA" id="ARBA00022796"/>
    </source>
</evidence>
<evidence type="ECO:0000256" key="11">
    <source>
        <dbReference type="ARBA" id="ARBA00022967"/>
    </source>
</evidence>
<dbReference type="SUPFAM" id="SSF55008">
    <property type="entry name" value="HMA, heavy metal-associated domain"/>
    <property type="match status" value="2"/>
</dbReference>
<dbReference type="InterPro" id="IPR027256">
    <property type="entry name" value="P-typ_ATPase_IB"/>
</dbReference>
<evidence type="ECO:0000256" key="15">
    <source>
        <dbReference type="RuleBase" id="RU362081"/>
    </source>
</evidence>
<dbReference type="NCBIfam" id="TIGR00003">
    <property type="entry name" value="copper ion binding protein"/>
    <property type="match status" value="1"/>
</dbReference>
<dbReference type="InterPro" id="IPR023214">
    <property type="entry name" value="HAD_sf"/>
</dbReference>
<dbReference type="GO" id="GO:0043682">
    <property type="term" value="F:P-type divalent copper transporter activity"/>
    <property type="evidence" value="ECO:0007669"/>
    <property type="project" value="TreeGrafter"/>
</dbReference>
<dbReference type="InterPro" id="IPR044492">
    <property type="entry name" value="P_typ_ATPase_HD_dom"/>
</dbReference>
<dbReference type="NCBIfam" id="TIGR01494">
    <property type="entry name" value="ATPase_P-type"/>
    <property type="match status" value="2"/>
</dbReference>
<feature type="transmembrane region" description="Helical" evidence="15">
    <location>
        <begin position="268"/>
        <end position="285"/>
    </location>
</feature>
<dbReference type="InterPro" id="IPR001757">
    <property type="entry name" value="P_typ_ATPase"/>
</dbReference>
<dbReference type="Pfam" id="PF00403">
    <property type="entry name" value="HMA"/>
    <property type="match status" value="2"/>
</dbReference>
<dbReference type="GO" id="GO:0016887">
    <property type="term" value="F:ATP hydrolysis activity"/>
    <property type="evidence" value="ECO:0007669"/>
    <property type="project" value="InterPro"/>
</dbReference>
<organism evidence="17 18">
    <name type="scientific">Halopseudomonas salegens</name>
    <dbReference type="NCBI Taxonomy" id="1434072"/>
    <lineage>
        <taxon>Bacteria</taxon>
        <taxon>Pseudomonadati</taxon>
        <taxon>Pseudomonadota</taxon>
        <taxon>Gammaproteobacteria</taxon>
        <taxon>Pseudomonadales</taxon>
        <taxon>Pseudomonadaceae</taxon>
        <taxon>Halopseudomonas</taxon>
    </lineage>
</organism>
<dbReference type="PRINTS" id="PR00119">
    <property type="entry name" value="CATATPASE"/>
</dbReference>
<evidence type="ECO:0000256" key="10">
    <source>
        <dbReference type="ARBA" id="ARBA00022842"/>
    </source>
</evidence>
<dbReference type="SUPFAM" id="SSF81653">
    <property type="entry name" value="Calcium ATPase, transduction domain A"/>
    <property type="match status" value="1"/>
</dbReference>
<dbReference type="CDD" id="cd02094">
    <property type="entry name" value="P-type_ATPase_Cu-like"/>
    <property type="match status" value="1"/>
</dbReference>
<dbReference type="InterPro" id="IPR059000">
    <property type="entry name" value="ATPase_P-type_domA"/>
</dbReference>
<dbReference type="PROSITE" id="PS50846">
    <property type="entry name" value="HMA_2"/>
    <property type="match status" value="2"/>
</dbReference>
<gene>
    <name evidence="17" type="ORF">SAMN05216210_0110</name>
</gene>